<keyword evidence="2" id="KW-1185">Reference proteome</keyword>
<organism evidence="1 2">
    <name type="scientific">Streptomyces phaeofaciens</name>
    <dbReference type="NCBI Taxonomy" id="68254"/>
    <lineage>
        <taxon>Bacteria</taxon>
        <taxon>Bacillati</taxon>
        <taxon>Actinomycetota</taxon>
        <taxon>Actinomycetes</taxon>
        <taxon>Kitasatosporales</taxon>
        <taxon>Streptomycetaceae</taxon>
        <taxon>Streptomyces</taxon>
    </lineage>
</organism>
<protein>
    <submittedName>
        <fullName evidence="1">Uncharacterized protein</fullName>
    </submittedName>
</protein>
<evidence type="ECO:0000313" key="2">
    <source>
        <dbReference type="Proteomes" id="UP000646776"/>
    </source>
</evidence>
<sequence>MIATVSLDPDSALVGPLTEILAMADRIQLGVYRNTDGSAIRSDRSHHEAHAWIDFVVIHQPALAYTATMADPTSAEAVRARNA</sequence>
<dbReference type="EMBL" id="BMSA01000045">
    <property type="protein sequence ID" value="GGT94483.1"/>
    <property type="molecule type" value="Genomic_DNA"/>
</dbReference>
<gene>
    <name evidence="1" type="ORF">GCM10010226_85330</name>
</gene>
<reference evidence="1" key="2">
    <citation type="submission" date="2020-09" db="EMBL/GenBank/DDBJ databases">
        <authorList>
            <person name="Sun Q."/>
            <person name="Ohkuma M."/>
        </authorList>
    </citation>
    <scope>NUCLEOTIDE SEQUENCE</scope>
    <source>
        <strain evidence="1">JCM 4125</strain>
    </source>
</reference>
<name>A0A918HRZ8_9ACTN</name>
<accession>A0A918HRZ8</accession>
<dbReference type="AlphaFoldDB" id="A0A918HRZ8"/>
<dbReference type="RefSeq" id="WP_189717992.1">
    <property type="nucleotide sequence ID" value="NZ_BMSA01000045.1"/>
</dbReference>
<evidence type="ECO:0000313" key="1">
    <source>
        <dbReference type="EMBL" id="GGT94483.1"/>
    </source>
</evidence>
<comment type="caution">
    <text evidence="1">The sequence shown here is derived from an EMBL/GenBank/DDBJ whole genome shotgun (WGS) entry which is preliminary data.</text>
</comment>
<proteinExistence type="predicted"/>
<reference evidence="1" key="1">
    <citation type="journal article" date="2014" name="Int. J. Syst. Evol. Microbiol.">
        <title>Complete genome sequence of Corynebacterium casei LMG S-19264T (=DSM 44701T), isolated from a smear-ripened cheese.</title>
        <authorList>
            <consortium name="US DOE Joint Genome Institute (JGI-PGF)"/>
            <person name="Walter F."/>
            <person name="Albersmeier A."/>
            <person name="Kalinowski J."/>
            <person name="Ruckert C."/>
        </authorList>
    </citation>
    <scope>NUCLEOTIDE SEQUENCE</scope>
    <source>
        <strain evidence="1">JCM 4125</strain>
    </source>
</reference>
<dbReference type="Proteomes" id="UP000646776">
    <property type="component" value="Unassembled WGS sequence"/>
</dbReference>